<gene>
    <name evidence="6" type="ORF">O6P43_021850</name>
</gene>
<feature type="region of interest" description="SAW" evidence="5">
    <location>
        <begin position="519"/>
        <end position="595"/>
    </location>
</feature>
<dbReference type="Proteomes" id="UP001163823">
    <property type="component" value="Chromosome 9"/>
</dbReference>
<accession>A0AAD7LBR6</accession>
<keyword evidence="2" id="KW-0805">Transcription regulation</keyword>
<comment type="caution">
    <text evidence="6">The sequence shown here is derived from an EMBL/GenBank/DDBJ whole genome shotgun (WGS) entry which is preliminary data.</text>
</comment>
<name>A0AAD7LBR6_QUISA</name>
<evidence type="ECO:0000256" key="2">
    <source>
        <dbReference type="ARBA" id="ARBA00023015"/>
    </source>
</evidence>
<dbReference type="EMBL" id="JARAOO010000009">
    <property type="protein sequence ID" value="KAJ7955221.1"/>
    <property type="molecule type" value="Genomic_DNA"/>
</dbReference>
<keyword evidence="4" id="KW-0539">Nucleus</keyword>
<proteinExistence type="inferred from homology"/>
<evidence type="ECO:0000256" key="4">
    <source>
        <dbReference type="ARBA" id="ARBA00023242"/>
    </source>
</evidence>
<dbReference type="AlphaFoldDB" id="A0AAD7LBR6"/>
<keyword evidence="3" id="KW-0804">Transcription</keyword>
<evidence type="ECO:0000313" key="7">
    <source>
        <dbReference type="Proteomes" id="UP001163823"/>
    </source>
</evidence>
<sequence length="597" mass="67465">MEDTVLPFNKSIFCEVEDKYSSSNTGFGSLKGLNEAKQVHFIGAEDWGDSGAFNSLCSDFGFQRGDSSEEVCPLYEYQQQEHQQQSNLGYGLIDDLQFDMVFPPVQTCMEETNMLGELPTMFSDVEPRKEKQHFPFASLELLNNYGSGFKRLNGERKIEPLPLDDFIGTDVVGKKLSTEETVRVAGTRFIQSSSQTADLHPVLSHPFGFSFSGLSDEEIKDVELVEVLLSSAEKVGYQQFDRARKLLKQCDSLASNTGNPIQRVVFYFTEALRERIHRETGRITSKDLEKKQPFDVDKAMMGPNPAVLACHEELPFSQVVQFTGIQAIVENVAEAKKIHIIDFAIKNGIQWTVLMQALASRNQCPLELLKITAVGTTSVHLLEDTGKRLMSFAQTMNIPLSFKIVMVSDMLHLKEDLFDLDVEEAIAVYCEFILRSMIAQPDHLESVMKVIRNIYPCVMVVIEVEANHNSTSFVNRFTEALFYFSAFFDCLETFMKKNDPNRMIIESLYLNAGIRNIVATEGPERNIRHVKIDVWRAFFARFGMTETELSMSNLYQANLVVKKFSCGSSFTLAMNGKSLILGWKGAHLHSVSVWTFL</sequence>
<feature type="short sequence motif" description="VHIID" evidence="5">
    <location>
        <begin position="338"/>
        <end position="342"/>
    </location>
</feature>
<reference evidence="6" key="1">
    <citation type="journal article" date="2023" name="Science">
        <title>Elucidation of the pathway for biosynthesis of saponin adjuvants from the soapbark tree.</title>
        <authorList>
            <person name="Reed J."/>
            <person name="Orme A."/>
            <person name="El-Demerdash A."/>
            <person name="Owen C."/>
            <person name="Martin L.B.B."/>
            <person name="Misra R.C."/>
            <person name="Kikuchi S."/>
            <person name="Rejzek M."/>
            <person name="Martin A.C."/>
            <person name="Harkess A."/>
            <person name="Leebens-Mack J."/>
            <person name="Louveau T."/>
            <person name="Stephenson M.J."/>
            <person name="Osbourn A."/>
        </authorList>
    </citation>
    <scope>NUCLEOTIDE SEQUENCE</scope>
    <source>
        <strain evidence="6">S10</strain>
    </source>
</reference>
<feature type="region of interest" description="Leucine repeat II (LRII)" evidence="5">
    <location>
        <begin position="384"/>
        <end position="416"/>
    </location>
</feature>
<dbReference type="PANTHER" id="PTHR31636">
    <property type="entry name" value="OSJNBA0084A10.13 PROTEIN-RELATED"/>
    <property type="match status" value="1"/>
</dbReference>
<evidence type="ECO:0000256" key="3">
    <source>
        <dbReference type="ARBA" id="ARBA00023163"/>
    </source>
</evidence>
<evidence type="ECO:0000313" key="6">
    <source>
        <dbReference type="EMBL" id="KAJ7955221.1"/>
    </source>
</evidence>
<comment type="subcellular location">
    <subcellularLocation>
        <location evidence="1">Nucleus</location>
    </subcellularLocation>
</comment>
<organism evidence="6 7">
    <name type="scientific">Quillaja saponaria</name>
    <name type="common">Soap bark tree</name>
    <dbReference type="NCBI Taxonomy" id="32244"/>
    <lineage>
        <taxon>Eukaryota</taxon>
        <taxon>Viridiplantae</taxon>
        <taxon>Streptophyta</taxon>
        <taxon>Embryophyta</taxon>
        <taxon>Tracheophyta</taxon>
        <taxon>Spermatophyta</taxon>
        <taxon>Magnoliopsida</taxon>
        <taxon>eudicotyledons</taxon>
        <taxon>Gunneridae</taxon>
        <taxon>Pentapetalae</taxon>
        <taxon>rosids</taxon>
        <taxon>fabids</taxon>
        <taxon>Fabales</taxon>
        <taxon>Quillajaceae</taxon>
        <taxon>Quillaja</taxon>
    </lineage>
</organism>
<dbReference type="PROSITE" id="PS50985">
    <property type="entry name" value="GRAS"/>
    <property type="match status" value="1"/>
</dbReference>
<protein>
    <submittedName>
        <fullName evidence="6">DELLA protein</fullName>
    </submittedName>
</protein>
<evidence type="ECO:0000256" key="5">
    <source>
        <dbReference type="PROSITE-ProRule" id="PRU01191"/>
    </source>
</evidence>
<evidence type="ECO:0000256" key="1">
    <source>
        <dbReference type="ARBA" id="ARBA00004123"/>
    </source>
</evidence>
<dbReference type="InterPro" id="IPR005202">
    <property type="entry name" value="TF_GRAS"/>
</dbReference>
<comment type="caution">
    <text evidence="5">Lacks conserved residue(s) required for the propagation of feature annotation.</text>
</comment>
<dbReference type="Pfam" id="PF03514">
    <property type="entry name" value="GRAS"/>
    <property type="match status" value="1"/>
</dbReference>
<keyword evidence="7" id="KW-1185">Reference proteome</keyword>
<comment type="similarity">
    <text evidence="5">Belongs to the GRAS family.</text>
</comment>
<dbReference type="GO" id="GO:0005634">
    <property type="term" value="C:nucleus"/>
    <property type="evidence" value="ECO:0007669"/>
    <property type="project" value="UniProtKB-SubCell"/>
</dbReference>